<dbReference type="EMBL" id="GGEC01075405">
    <property type="protein sequence ID" value="MBX55889.1"/>
    <property type="molecule type" value="Transcribed_RNA"/>
</dbReference>
<name>A0A2P2PMN3_RHIMU</name>
<reference evidence="1" key="1">
    <citation type="submission" date="2018-02" db="EMBL/GenBank/DDBJ databases">
        <title>Rhizophora mucronata_Transcriptome.</title>
        <authorList>
            <person name="Meera S.P."/>
            <person name="Sreeshan A."/>
            <person name="Augustine A."/>
        </authorList>
    </citation>
    <scope>NUCLEOTIDE SEQUENCE</scope>
    <source>
        <tissue evidence="1">Leaf</tissue>
    </source>
</reference>
<dbReference type="AlphaFoldDB" id="A0A2P2PMN3"/>
<protein>
    <submittedName>
        <fullName evidence="1">Uncharacterized protein</fullName>
    </submittedName>
</protein>
<proteinExistence type="predicted"/>
<organism evidence="1">
    <name type="scientific">Rhizophora mucronata</name>
    <name type="common">Asiatic mangrove</name>
    <dbReference type="NCBI Taxonomy" id="61149"/>
    <lineage>
        <taxon>Eukaryota</taxon>
        <taxon>Viridiplantae</taxon>
        <taxon>Streptophyta</taxon>
        <taxon>Embryophyta</taxon>
        <taxon>Tracheophyta</taxon>
        <taxon>Spermatophyta</taxon>
        <taxon>Magnoliopsida</taxon>
        <taxon>eudicotyledons</taxon>
        <taxon>Gunneridae</taxon>
        <taxon>Pentapetalae</taxon>
        <taxon>rosids</taxon>
        <taxon>fabids</taxon>
        <taxon>Malpighiales</taxon>
        <taxon>Rhizophoraceae</taxon>
        <taxon>Rhizophora</taxon>
    </lineage>
</organism>
<sequence>MKKGPCFELKRSHIKMTTKIHAQELKTTPNKTLDGAVVSKHFLLVDF</sequence>
<accession>A0A2P2PMN3</accession>
<evidence type="ECO:0000313" key="1">
    <source>
        <dbReference type="EMBL" id="MBX55889.1"/>
    </source>
</evidence>